<evidence type="ECO:0000313" key="3">
    <source>
        <dbReference type="Proteomes" id="UP001603978"/>
    </source>
</evidence>
<reference evidence="2 3" key="1">
    <citation type="submission" date="2024-10" db="EMBL/GenBank/DDBJ databases">
        <authorList>
            <person name="Topkara A.R."/>
            <person name="Saygin H."/>
        </authorList>
    </citation>
    <scope>NUCLEOTIDE SEQUENCE [LARGE SCALE GENOMIC DNA]</scope>
    <source>
        <strain evidence="2 3">M3C6</strain>
    </source>
</reference>
<feature type="domain" description="Mycothiol-dependent maleylpyruvate isomerase metal-binding" evidence="1">
    <location>
        <begin position="17"/>
        <end position="106"/>
    </location>
</feature>
<protein>
    <submittedName>
        <fullName evidence="2">Maleylpyruvate isomerase family mycothiol-dependent enzyme</fullName>
    </submittedName>
</protein>
<dbReference type="Pfam" id="PF11716">
    <property type="entry name" value="MDMPI_N"/>
    <property type="match status" value="1"/>
</dbReference>
<evidence type="ECO:0000259" key="1">
    <source>
        <dbReference type="Pfam" id="PF11716"/>
    </source>
</evidence>
<dbReference type="InterPro" id="IPR017517">
    <property type="entry name" value="Maleyloyr_isom"/>
</dbReference>
<proteinExistence type="predicted"/>
<organism evidence="2 3">
    <name type="scientific">Nonomuraea marmarensis</name>
    <dbReference type="NCBI Taxonomy" id="3351344"/>
    <lineage>
        <taxon>Bacteria</taxon>
        <taxon>Bacillati</taxon>
        <taxon>Actinomycetota</taxon>
        <taxon>Actinomycetes</taxon>
        <taxon>Streptosporangiales</taxon>
        <taxon>Streptosporangiaceae</taxon>
        <taxon>Nonomuraea</taxon>
    </lineage>
</organism>
<dbReference type="RefSeq" id="WP_393177445.1">
    <property type="nucleotide sequence ID" value="NZ_JBICRM010000066.1"/>
</dbReference>
<dbReference type="Gene3D" id="1.20.120.450">
    <property type="entry name" value="dinb family like domain"/>
    <property type="match status" value="1"/>
</dbReference>
<dbReference type="Proteomes" id="UP001603978">
    <property type="component" value="Unassembled WGS sequence"/>
</dbReference>
<dbReference type="SUPFAM" id="SSF109854">
    <property type="entry name" value="DinB/YfiT-like putative metalloenzymes"/>
    <property type="match status" value="1"/>
</dbReference>
<gene>
    <name evidence="2" type="ORF">ACFLIM_48600</name>
</gene>
<dbReference type="InterPro" id="IPR024344">
    <property type="entry name" value="MDMPI_metal-binding"/>
</dbReference>
<dbReference type="NCBIfam" id="TIGR03083">
    <property type="entry name" value="maleylpyruvate isomerase family mycothiol-dependent enzyme"/>
    <property type="match status" value="1"/>
</dbReference>
<accession>A0ABW7AUI5</accession>
<evidence type="ECO:0000313" key="2">
    <source>
        <dbReference type="EMBL" id="MFG1711046.1"/>
    </source>
</evidence>
<sequence length="220" mass="23928">MSEVVRDPKLPERLLVTERDALMPLLRRAPERAFDLPTACPDWSVRQVLAHCGAALTRISHGRLEPGVFSPESNASDVAERDSWPLAAVLDELERGMSQAGAVIAARSDGILDLVALGEWIHAGDVRESLGVPGAYSGDGIGEALALLVIASRRRKTPRLHATLPDRQTPLLLGVEIEGRPPARLICTASTLIRLYADRPLADSHYELTGAQERELHIFA</sequence>
<dbReference type="GO" id="GO:0016853">
    <property type="term" value="F:isomerase activity"/>
    <property type="evidence" value="ECO:0007669"/>
    <property type="project" value="UniProtKB-KW"/>
</dbReference>
<keyword evidence="3" id="KW-1185">Reference proteome</keyword>
<keyword evidence="2" id="KW-0413">Isomerase</keyword>
<name>A0ABW7AUI5_9ACTN</name>
<dbReference type="InterPro" id="IPR034660">
    <property type="entry name" value="DinB/YfiT-like"/>
</dbReference>
<dbReference type="EMBL" id="JBICRM010000066">
    <property type="protein sequence ID" value="MFG1711046.1"/>
    <property type="molecule type" value="Genomic_DNA"/>
</dbReference>
<comment type="caution">
    <text evidence="2">The sequence shown here is derived from an EMBL/GenBank/DDBJ whole genome shotgun (WGS) entry which is preliminary data.</text>
</comment>